<dbReference type="GeneID" id="113602861"/>
<feature type="region of interest" description="Disordered" evidence="1">
    <location>
        <begin position="164"/>
        <end position="186"/>
    </location>
</feature>
<feature type="compositionally biased region" description="Polar residues" evidence="1">
    <location>
        <begin position="130"/>
        <end position="142"/>
    </location>
</feature>
<feature type="region of interest" description="Disordered" evidence="1">
    <location>
        <begin position="211"/>
        <end position="262"/>
    </location>
</feature>
<organism evidence="2 3">
    <name type="scientific">Acinonyx jubatus</name>
    <name type="common">Cheetah</name>
    <dbReference type="NCBI Taxonomy" id="32536"/>
    <lineage>
        <taxon>Eukaryota</taxon>
        <taxon>Metazoa</taxon>
        <taxon>Chordata</taxon>
        <taxon>Craniata</taxon>
        <taxon>Vertebrata</taxon>
        <taxon>Euteleostomi</taxon>
        <taxon>Mammalia</taxon>
        <taxon>Eutheria</taxon>
        <taxon>Laurasiatheria</taxon>
        <taxon>Carnivora</taxon>
        <taxon>Feliformia</taxon>
        <taxon>Felidae</taxon>
        <taxon>Felinae</taxon>
        <taxon>Acinonyx</taxon>
    </lineage>
</organism>
<reference evidence="3" key="1">
    <citation type="submission" date="2025-08" db="UniProtKB">
        <authorList>
            <consortium name="RefSeq"/>
        </authorList>
    </citation>
    <scope>IDENTIFICATION</scope>
    <source>
        <tissue evidence="3">Blood</tissue>
    </source>
</reference>
<keyword evidence="2" id="KW-1185">Reference proteome</keyword>
<accession>A0A6J2AG47</accession>
<evidence type="ECO:0000256" key="1">
    <source>
        <dbReference type="SAM" id="MobiDB-lite"/>
    </source>
</evidence>
<feature type="region of interest" description="Disordered" evidence="1">
    <location>
        <begin position="65"/>
        <end position="147"/>
    </location>
</feature>
<sequence>MGEMNPENQQEKCFMRLEAIVTRGLLQGRSTIGRLSPGEGLKGAWGRAEAEGLPFFAAEASLGAGPGASSGHAPSGGLGPASVRDVPQGPVRRGRSGPARPESDRAVGGSGAADWHPGGLAVQRPGCVGPTSTRCQPRNLSGGQIWGRDPHLLESVRPLPAACPGAKRSQGALGVRPLGTPSSSCTTEGLLPSDAVKLSMDHFCKQIASGENRHPLQGHGARQNSTSSSLDGPWRKTVVSDVHSRSQPASSALTTSRQPSPHRTDVALTCWCFPLSVILLTAGPAFTRRPLTRHHAWLD</sequence>
<gene>
    <name evidence="3" type="primary">LOC113602861</name>
</gene>
<name>A0A6J2AG47_ACIJB</name>
<evidence type="ECO:0000313" key="3">
    <source>
        <dbReference type="RefSeq" id="XP_026927360.1"/>
    </source>
</evidence>
<dbReference type="AlphaFoldDB" id="A0A6J2AG47"/>
<proteinExistence type="predicted"/>
<dbReference type="Proteomes" id="UP001652583">
    <property type="component" value="Chromosome B4"/>
</dbReference>
<dbReference type="KEGG" id="aju:113602861"/>
<dbReference type="RefSeq" id="XP_026927360.1">
    <property type="nucleotide sequence ID" value="XM_027071559.2"/>
</dbReference>
<evidence type="ECO:0000313" key="2">
    <source>
        <dbReference type="Proteomes" id="UP001652583"/>
    </source>
</evidence>
<protein>
    <submittedName>
        <fullName evidence="3">Uncharacterized protein LOC113602861</fullName>
    </submittedName>
</protein>
<feature type="compositionally biased region" description="Polar residues" evidence="1">
    <location>
        <begin position="245"/>
        <end position="261"/>
    </location>
</feature>
<feature type="compositionally biased region" description="Gly residues" evidence="1">
    <location>
        <begin position="65"/>
        <end position="79"/>
    </location>
</feature>